<dbReference type="Proteomes" id="UP001193501">
    <property type="component" value="Unassembled WGS sequence"/>
</dbReference>
<dbReference type="EMBL" id="JAABNR010000040">
    <property type="protein sequence ID" value="NBZ89939.1"/>
    <property type="molecule type" value="Genomic_DNA"/>
</dbReference>
<evidence type="ECO:0000313" key="2">
    <source>
        <dbReference type="Proteomes" id="UP001193501"/>
    </source>
</evidence>
<evidence type="ECO:0008006" key="3">
    <source>
        <dbReference type="Google" id="ProtNLM"/>
    </source>
</evidence>
<proteinExistence type="predicted"/>
<gene>
    <name evidence="1" type="ORF">GV832_20345</name>
</gene>
<sequence>MAWCVWTCSPGGKSGASLVLIVDDVDRCAPVVAQKYVTLLRRGLNLPHLAVVLPYTPDQLRYKVFHPLSVDLPDLGSSMEAAHSEMIMGKQGRNDPFGAWATGGRDSILSGLSADFDKLIAKRIEGTVKGSGRNDDAARGESWVEALNTWELLRRERLNQSFIEMVRGDLASDQDAPYHANRLMRQFESKYVSDAPILLPPLGYLDIVQIAMSLPSVNAVVFGGRVDGVVTLLRHIVDTAADDPFRPERANSPRPGFVTEAQLRKLRDDLTFVAHRARSGLGDAQYGRLMNPLKAPSIRTVIAATEYLMQTEAFATALARANALTFPADAFDPGRSAVLVKAFDRIVTASFNFLVE</sequence>
<keyword evidence="2" id="KW-1185">Reference proteome</keyword>
<evidence type="ECO:0000313" key="1">
    <source>
        <dbReference type="EMBL" id="NBZ89939.1"/>
    </source>
</evidence>
<organism evidence="1 2">
    <name type="scientific">Stagnihabitans tardus</name>
    <dbReference type="NCBI Taxonomy" id="2699202"/>
    <lineage>
        <taxon>Bacteria</taxon>
        <taxon>Pseudomonadati</taxon>
        <taxon>Pseudomonadota</taxon>
        <taxon>Alphaproteobacteria</taxon>
        <taxon>Rhodobacterales</taxon>
        <taxon>Paracoccaceae</taxon>
        <taxon>Stagnihabitans</taxon>
    </lineage>
</organism>
<dbReference type="RefSeq" id="WP_168776727.1">
    <property type="nucleotide sequence ID" value="NZ_JAABNR010000040.1"/>
</dbReference>
<protein>
    <recommendedName>
        <fullName evidence="3">KAP NTPase domain-containing protein</fullName>
    </recommendedName>
</protein>
<accession>A0AAE4YGX4</accession>
<reference evidence="1" key="1">
    <citation type="submission" date="2020-01" db="EMBL/GenBank/DDBJ databases">
        <authorList>
            <person name="Chen W.-M."/>
        </authorList>
    </citation>
    <scope>NUCLEOTIDE SEQUENCE</scope>
    <source>
        <strain evidence="1">CYK-10</strain>
    </source>
</reference>
<name>A0AAE4YGX4_9RHOB</name>
<dbReference type="AlphaFoldDB" id="A0AAE4YGX4"/>
<comment type="caution">
    <text evidence="1">The sequence shown here is derived from an EMBL/GenBank/DDBJ whole genome shotgun (WGS) entry which is preliminary data.</text>
</comment>